<evidence type="ECO:0000259" key="3">
    <source>
        <dbReference type="PROSITE" id="PS50883"/>
    </source>
</evidence>
<reference evidence="5 6" key="1">
    <citation type="submission" date="2015-11" db="EMBL/GenBank/DDBJ databases">
        <title>Genomic analysis of 38 Legionella species identifies large and diverse effector repertoires.</title>
        <authorList>
            <person name="Burstein D."/>
            <person name="Amaro F."/>
            <person name="Zusman T."/>
            <person name="Lifshitz Z."/>
            <person name="Cohen O."/>
            <person name="Gilbert J.A."/>
            <person name="Pupko T."/>
            <person name="Shuman H.A."/>
            <person name="Segal G."/>
        </authorList>
    </citation>
    <scope>NUCLEOTIDE SEQUENCE [LARGE SCALE GENOMIC DNA]</scope>
    <source>
        <strain evidence="5 6">ATCC 49655</strain>
    </source>
</reference>
<dbReference type="PANTHER" id="PTHR44757:SF2">
    <property type="entry name" value="BIOFILM ARCHITECTURE MAINTENANCE PROTEIN MBAA"/>
    <property type="match status" value="1"/>
</dbReference>
<dbReference type="OrthoDB" id="9813913at2"/>
<dbReference type="CDD" id="cd01949">
    <property type="entry name" value="GGDEF"/>
    <property type="match status" value="1"/>
</dbReference>
<dbReference type="FunFam" id="3.30.70.270:FF:000001">
    <property type="entry name" value="Diguanylate cyclase domain protein"/>
    <property type="match status" value="1"/>
</dbReference>
<protein>
    <submittedName>
        <fullName evidence="5">Sensory box protein</fullName>
    </submittedName>
</protein>
<dbReference type="InterPro" id="IPR033425">
    <property type="entry name" value="MASE3"/>
</dbReference>
<comment type="caution">
    <text evidence="5">The sequence shown here is derived from an EMBL/GenBank/DDBJ whole genome shotgun (WGS) entry which is preliminary data.</text>
</comment>
<feature type="domain" description="EAL" evidence="3">
    <location>
        <begin position="483"/>
        <end position="737"/>
    </location>
</feature>
<dbReference type="GO" id="GO:0003824">
    <property type="term" value="F:catalytic activity"/>
    <property type="evidence" value="ECO:0007669"/>
    <property type="project" value="UniProtKB-ARBA"/>
</dbReference>
<dbReference type="STRING" id="1122169.Lsha_0740"/>
<feature type="transmembrane region" description="Helical" evidence="2">
    <location>
        <begin position="97"/>
        <end position="114"/>
    </location>
</feature>
<keyword evidence="2" id="KW-0472">Membrane</keyword>
<name>A0A0W0Z2G2_9GAMM</name>
<evidence type="ECO:0000313" key="6">
    <source>
        <dbReference type="Proteomes" id="UP000054600"/>
    </source>
</evidence>
<feature type="transmembrane region" description="Helical" evidence="2">
    <location>
        <begin position="18"/>
        <end position="38"/>
    </location>
</feature>
<keyword evidence="2" id="KW-1133">Transmembrane helix</keyword>
<gene>
    <name evidence="5" type="ORF">Lsha_0740</name>
</gene>
<dbReference type="SUPFAM" id="SSF141868">
    <property type="entry name" value="EAL domain-like"/>
    <property type="match status" value="1"/>
</dbReference>
<comment type="cofactor">
    <cofactor evidence="1">
        <name>Mg(2+)</name>
        <dbReference type="ChEBI" id="CHEBI:18420"/>
    </cofactor>
</comment>
<dbReference type="EMBL" id="LNYW01000025">
    <property type="protein sequence ID" value="KTD63320.1"/>
    <property type="molecule type" value="Genomic_DNA"/>
</dbReference>
<sequence>MDNSFAFNETTLKRIPHFLVLIIILLLGLPYIALNLGLDFSTITNKLNAINEYQTHLIESQVRGYFRQTLLQWSGFSLAAVTVLLSFTQYRLSNDRLALIIGLSVLFSGSIEALHTLVIDGISIKYNEKTNLDALIWIFSNSISGLILLIGLTLLLINKDEQSVRFSTFVLLTAFLVLSAIIILYYSAGVVKLPDMWFKDSYLSRPYELISVGIYLLLILVVYPRIYKAQPNILSDCIFYMSVTQIVISFYLMLLSNQPYDSAYNIAYFLKVVAYFIPCTCLVINYVFSYSAVLNAQKRLKIKQEELAYMASHDPLTNLFNRREFEDLLDKSIANAQRTKTSLALLLIDLDNFKTTNDTFGHFHGDELLKQFSSRLTLLIRKGDLLSRVGGDEFTLISTHLKSPSAARQLAERILNELNSPYPICGKLITVTVSIGISIFPDDGISTEDLLRKADLAMYKSKSSGKNTYQFYVDQLSHRQHRESEVETHLRQGIQNEEFELYYQPQYNLLTKKIVGAEILLRWNNKTLGNVSPDEFIPVAESTGLIVELGNWILNKAFAQVMVWFREYDSMLSFSINISPIQLANHQFLNNLETALKNHNYPAEHLELEITENLLMGNSDDINQVLNSISALGVRLSLDDFGKGYSSLNRLRTLPLDTLKIDKDFVSDIEDERDKVVIVDIIIKLANELGMNIIAEGIETEQQLAYLVSRKCHQGQGFLLSNPLTAEEFALLAYNNATEQETSLKEV</sequence>
<dbReference type="RefSeq" id="WP_018577042.1">
    <property type="nucleotide sequence ID" value="NZ_KB892393.1"/>
</dbReference>
<dbReference type="PANTHER" id="PTHR44757">
    <property type="entry name" value="DIGUANYLATE CYCLASE DGCP"/>
    <property type="match status" value="1"/>
</dbReference>
<dbReference type="SUPFAM" id="SSF55073">
    <property type="entry name" value="Nucleotide cyclase"/>
    <property type="match status" value="1"/>
</dbReference>
<feature type="domain" description="GGDEF" evidence="4">
    <location>
        <begin position="341"/>
        <end position="474"/>
    </location>
</feature>
<dbReference type="InterPro" id="IPR001633">
    <property type="entry name" value="EAL_dom"/>
</dbReference>
<evidence type="ECO:0000259" key="4">
    <source>
        <dbReference type="PROSITE" id="PS50887"/>
    </source>
</evidence>
<dbReference type="PROSITE" id="PS50883">
    <property type="entry name" value="EAL"/>
    <property type="match status" value="1"/>
</dbReference>
<dbReference type="Gene3D" id="3.20.20.450">
    <property type="entry name" value="EAL domain"/>
    <property type="match status" value="1"/>
</dbReference>
<evidence type="ECO:0000256" key="1">
    <source>
        <dbReference type="ARBA" id="ARBA00001946"/>
    </source>
</evidence>
<dbReference type="Proteomes" id="UP000054600">
    <property type="component" value="Unassembled WGS sequence"/>
</dbReference>
<dbReference type="Pfam" id="PF00563">
    <property type="entry name" value="EAL"/>
    <property type="match status" value="1"/>
</dbReference>
<evidence type="ECO:0000256" key="2">
    <source>
        <dbReference type="SAM" id="Phobius"/>
    </source>
</evidence>
<dbReference type="SMART" id="SM00267">
    <property type="entry name" value="GGDEF"/>
    <property type="match status" value="1"/>
</dbReference>
<accession>A0A0W0Z2G2</accession>
<dbReference type="InterPro" id="IPR029787">
    <property type="entry name" value="Nucleotide_cyclase"/>
</dbReference>
<organism evidence="5 6">
    <name type="scientific">Legionella shakespearei DSM 23087</name>
    <dbReference type="NCBI Taxonomy" id="1122169"/>
    <lineage>
        <taxon>Bacteria</taxon>
        <taxon>Pseudomonadati</taxon>
        <taxon>Pseudomonadota</taxon>
        <taxon>Gammaproteobacteria</taxon>
        <taxon>Legionellales</taxon>
        <taxon>Legionellaceae</taxon>
        <taxon>Legionella</taxon>
    </lineage>
</organism>
<keyword evidence="2" id="KW-0812">Transmembrane</keyword>
<evidence type="ECO:0000313" key="5">
    <source>
        <dbReference type="EMBL" id="KTD63320.1"/>
    </source>
</evidence>
<dbReference type="Gene3D" id="3.30.70.270">
    <property type="match status" value="1"/>
</dbReference>
<dbReference type="eggNOG" id="COG5001">
    <property type="taxonomic scope" value="Bacteria"/>
</dbReference>
<feature type="transmembrane region" description="Helical" evidence="2">
    <location>
        <begin position="169"/>
        <end position="187"/>
    </location>
</feature>
<dbReference type="InterPro" id="IPR052155">
    <property type="entry name" value="Biofilm_reg_signaling"/>
</dbReference>
<feature type="transmembrane region" description="Helical" evidence="2">
    <location>
        <begin position="207"/>
        <end position="226"/>
    </location>
</feature>
<dbReference type="InterPro" id="IPR000160">
    <property type="entry name" value="GGDEF_dom"/>
</dbReference>
<dbReference type="AlphaFoldDB" id="A0A0W0Z2G2"/>
<feature type="transmembrane region" description="Helical" evidence="2">
    <location>
        <begin position="134"/>
        <end position="157"/>
    </location>
</feature>
<dbReference type="CDD" id="cd01948">
    <property type="entry name" value="EAL"/>
    <property type="match status" value="1"/>
</dbReference>
<dbReference type="PATRIC" id="fig|1122169.6.peg.851"/>
<dbReference type="Pfam" id="PF17159">
    <property type="entry name" value="MASE3"/>
    <property type="match status" value="1"/>
</dbReference>
<dbReference type="Pfam" id="PF00990">
    <property type="entry name" value="GGDEF"/>
    <property type="match status" value="1"/>
</dbReference>
<dbReference type="PROSITE" id="PS50887">
    <property type="entry name" value="GGDEF"/>
    <property type="match status" value="1"/>
</dbReference>
<keyword evidence="6" id="KW-1185">Reference proteome</keyword>
<feature type="transmembrane region" description="Helical" evidence="2">
    <location>
        <begin position="238"/>
        <end position="256"/>
    </location>
</feature>
<feature type="transmembrane region" description="Helical" evidence="2">
    <location>
        <begin position="268"/>
        <end position="293"/>
    </location>
</feature>
<dbReference type="InterPro" id="IPR043128">
    <property type="entry name" value="Rev_trsase/Diguanyl_cyclase"/>
</dbReference>
<dbReference type="SMART" id="SM00052">
    <property type="entry name" value="EAL"/>
    <property type="match status" value="1"/>
</dbReference>
<proteinExistence type="predicted"/>
<dbReference type="NCBIfam" id="TIGR00254">
    <property type="entry name" value="GGDEF"/>
    <property type="match status" value="1"/>
</dbReference>
<dbReference type="InterPro" id="IPR035919">
    <property type="entry name" value="EAL_sf"/>
</dbReference>